<reference evidence="1 2" key="1">
    <citation type="submission" date="2020-04" db="EMBL/GenBank/DDBJ databases">
        <title>Thermobifida alba genome sequencing and assembly.</title>
        <authorList>
            <person name="Luzics S."/>
            <person name="Horvath B."/>
            <person name="Nagy I."/>
            <person name="Toth A."/>
            <person name="Nagy I."/>
            <person name="Kukolya J."/>
        </authorList>
    </citation>
    <scope>NUCLEOTIDE SEQUENCE [LARGE SCALE GENOMIC DNA]</scope>
    <source>
        <strain evidence="1 2">DSM 43795</strain>
    </source>
</reference>
<evidence type="ECO:0000313" key="1">
    <source>
        <dbReference type="EMBL" id="UPT20624.1"/>
    </source>
</evidence>
<dbReference type="Pfam" id="PF14435">
    <property type="entry name" value="SUKH-4"/>
    <property type="match status" value="1"/>
</dbReference>
<name>A0ABY4KZH9_THEAE</name>
<dbReference type="Pfam" id="PF14440">
    <property type="entry name" value="XOO_2897-deam"/>
    <property type="match status" value="1"/>
</dbReference>
<keyword evidence="2" id="KW-1185">Reference proteome</keyword>
<sequence>MITYEQAVAIADAWLNGYAPPGRRREVRAHEFDLGWVVWAAPAAFDHDPATGQRRPPADEACAVVDRRTGELSTWPSAPLDEVVRMYRDKYAGDHFPYDPSLPPVVGPGNSVVFTYRDATGEEMLLTRSSGPGLPPPEIQIWTELRWMGVPPEAVVGIHSDLYPADLPGGYHGRFLRDTFTGVEVSCSHDYGPTRAARARGMAARVDQAETVQRLAGAPPRPRPNRVPFPTGRPGPPMADDTLQQLLSEAFLQVRRYDTEILAATGLPEPTQHTLARAGLPGLVPHFFAADPPHHPPAGGLFCDAAAHLRALGARVGDPALEEALGDHVRIGSDGGSAVVVRRTAPDAGTVWAVDVDSGALRYINRSVSAFGRCLALLARTLPGMRDQDPYAAGRTVAEFQEELAGIDASVFTDPEHWWSVVVEQMWDGLL</sequence>
<dbReference type="InterPro" id="IPR025851">
    <property type="entry name" value="SUKH-4"/>
</dbReference>
<dbReference type="Proteomes" id="UP000832041">
    <property type="component" value="Chromosome"/>
</dbReference>
<dbReference type="EMBL" id="CP051627">
    <property type="protein sequence ID" value="UPT20624.1"/>
    <property type="molecule type" value="Genomic_DNA"/>
</dbReference>
<evidence type="ECO:0008006" key="3">
    <source>
        <dbReference type="Google" id="ProtNLM"/>
    </source>
</evidence>
<proteinExistence type="predicted"/>
<dbReference type="RefSeq" id="WP_248592901.1">
    <property type="nucleotide sequence ID" value="NZ_BAABEB010000012.1"/>
</dbReference>
<accession>A0ABY4KZH9</accession>
<organism evidence="1 2">
    <name type="scientific">Thermobifida alba</name>
    <name type="common">Thermomonospora alba</name>
    <dbReference type="NCBI Taxonomy" id="53522"/>
    <lineage>
        <taxon>Bacteria</taxon>
        <taxon>Bacillati</taxon>
        <taxon>Actinomycetota</taxon>
        <taxon>Actinomycetes</taxon>
        <taxon>Streptosporangiales</taxon>
        <taxon>Nocardiopsidaceae</taxon>
        <taxon>Thermobifida</taxon>
    </lineage>
</organism>
<dbReference type="InterPro" id="IPR032722">
    <property type="entry name" value="Deaminase_XOO_2897"/>
</dbReference>
<evidence type="ECO:0000313" key="2">
    <source>
        <dbReference type="Proteomes" id="UP000832041"/>
    </source>
</evidence>
<gene>
    <name evidence="1" type="ORF">FOF52_06305</name>
</gene>
<protein>
    <recommendedName>
        <fullName evidence="3">Knr4/Smi1-like domain-containing protein</fullName>
    </recommendedName>
</protein>